<evidence type="ECO:0000259" key="5">
    <source>
        <dbReference type="Pfam" id="PF00656"/>
    </source>
</evidence>
<evidence type="ECO:0000256" key="3">
    <source>
        <dbReference type="ARBA" id="ARBA00022807"/>
    </source>
</evidence>
<evidence type="ECO:0000256" key="4">
    <source>
        <dbReference type="SAM" id="MobiDB-lite"/>
    </source>
</evidence>
<dbReference type="InterPro" id="IPR011600">
    <property type="entry name" value="Pept_C14_caspase"/>
</dbReference>
<proteinExistence type="inferred from homology"/>
<keyword evidence="3" id="KW-0788">Thiol protease</keyword>
<comment type="caution">
    <text evidence="6">The sequence shown here is derived from an EMBL/GenBank/DDBJ whole genome shotgun (WGS) entry which is preliminary data.</text>
</comment>
<comment type="similarity">
    <text evidence="1">Belongs to the peptidase C14B family.</text>
</comment>
<dbReference type="PANTHER" id="PTHR48104:SF30">
    <property type="entry name" value="METACASPASE-1"/>
    <property type="match status" value="1"/>
</dbReference>
<accession>A0ABR1J4M4</accession>
<evidence type="ECO:0000313" key="7">
    <source>
        <dbReference type="Proteomes" id="UP001498398"/>
    </source>
</evidence>
<keyword evidence="7" id="KW-1185">Reference proteome</keyword>
<keyword evidence="2" id="KW-0053">Apoptosis</keyword>
<protein>
    <recommendedName>
        <fullName evidence="5">Peptidase C14 caspase domain-containing protein</fullName>
    </recommendedName>
</protein>
<dbReference type="Gene3D" id="3.40.50.1460">
    <property type="match status" value="1"/>
</dbReference>
<dbReference type="SUPFAM" id="SSF52129">
    <property type="entry name" value="Caspase-like"/>
    <property type="match status" value="1"/>
</dbReference>
<feature type="region of interest" description="Disordered" evidence="4">
    <location>
        <begin position="321"/>
        <end position="351"/>
    </location>
</feature>
<feature type="region of interest" description="Disordered" evidence="4">
    <location>
        <begin position="286"/>
        <end position="306"/>
    </location>
</feature>
<sequence length="538" mass="60604">MSARPVMRSSRMPHRRPEVGVPSSTPVVPKREPRKRALLVGINYKNGLTGPHRDAQDMKTLLIEKYGYQPDNITMLVDDMDERKGAFQPTKDNLLRELHALLSDSHEGDYFFFYYAGHVVQGPVDRSSKEEDNREEYVVPCDADMDSENYEDFIQDDKLRELLVDPLPVGASLVAVFDSCHSATLLDLEHYRCNRVYVPWISKGKRRSDRLWNNVQRRGAAALSLRSITQSTRLSSDKVQSLKTSVGQLHIDTNVLSSPSDLNRDTHALYSPPGTPKLLTPLKTAATEPLTPTTSNTPTLSKSKTLKPSFTFSPSATFNSVSSKIRKQTKNTGDNMPAPITKKKRTSTTDGSAYKRWLTGDLKLKTAVAERQVEEDKERSSGEFVQSPVADYCSGECKHPHRDYFSIGSGDEKRKGSYRVGGEVVALSACRDSQLTWEDKDGNSMTQILIRELRKQTHPSYRHLMANISFELHKAAVNMHKDAKKFKEDCVNYRSKKGNDGTSPTERESDTNGLELANFQNPELSSRVPLDMDKHFMK</sequence>
<feature type="region of interest" description="Disordered" evidence="4">
    <location>
        <begin position="1"/>
        <end position="29"/>
    </location>
</feature>
<evidence type="ECO:0000313" key="6">
    <source>
        <dbReference type="EMBL" id="KAK7447388.1"/>
    </source>
</evidence>
<dbReference type="Proteomes" id="UP001498398">
    <property type="component" value="Unassembled WGS sequence"/>
</dbReference>
<dbReference type="EMBL" id="JBANRG010000041">
    <property type="protein sequence ID" value="KAK7447388.1"/>
    <property type="molecule type" value="Genomic_DNA"/>
</dbReference>
<feature type="region of interest" description="Disordered" evidence="4">
    <location>
        <begin position="494"/>
        <end position="532"/>
    </location>
</feature>
<feature type="domain" description="Peptidase C14 caspase" evidence="5">
    <location>
        <begin position="34"/>
        <end position="475"/>
    </location>
</feature>
<dbReference type="Pfam" id="PF00656">
    <property type="entry name" value="Peptidase_C14"/>
    <property type="match status" value="1"/>
</dbReference>
<dbReference type="Gene3D" id="3.40.50.12660">
    <property type="match status" value="1"/>
</dbReference>
<organism evidence="6 7">
    <name type="scientific">Marasmiellus scandens</name>
    <dbReference type="NCBI Taxonomy" id="2682957"/>
    <lineage>
        <taxon>Eukaryota</taxon>
        <taxon>Fungi</taxon>
        <taxon>Dikarya</taxon>
        <taxon>Basidiomycota</taxon>
        <taxon>Agaricomycotina</taxon>
        <taxon>Agaricomycetes</taxon>
        <taxon>Agaricomycetidae</taxon>
        <taxon>Agaricales</taxon>
        <taxon>Marasmiineae</taxon>
        <taxon>Omphalotaceae</taxon>
        <taxon>Marasmiellus</taxon>
    </lineage>
</organism>
<evidence type="ECO:0000256" key="1">
    <source>
        <dbReference type="ARBA" id="ARBA00009005"/>
    </source>
</evidence>
<evidence type="ECO:0000256" key="2">
    <source>
        <dbReference type="ARBA" id="ARBA00022703"/>
    </source>
</evidence>
<gene>
    <name evidence="6" type="ORF">VKT23_014098</name>
</gene>
<dbReference type="InterPro" id="IPR050452">
    <property type="entry name" value="Metacaspase"/>
</dbReference>
<name>A0ABR1J4M4_9AGAR</name>
<dbReference type="InterPro" id="IPR029030">
    <property type="entry name" value="Caspase-like_dom_sf"/>
</dbReference>
<reference evidence="6 7" key="1">
    <citation type="submission" date="2024-01" db="EMBL/GenBank/DDBJ databases">
        <title>A draft genome for the cacao thread blight pathogen Marasmiellus scandens.</title>
        <authorList>
            <person name="Baruah I.K."/>
            <person name="Leung J."/>
            <person name="Bukari Y."/>
            <person name="Amoako-Attah I."/>
            <person name="Meinhardt L.W."/>
            <person name="Bailey B.A."/>
            <person name="Cohen S.P."/>
        </authorList>
    </citation>
    <scope>NUCLEOTIDE SEQUENCE [LARGE SCALE GENOMIC DNA]</scope>
    <source>
        <strain evidence="6 7">GH-19</strain>
    </source>
</reference>
<dbReference type="PANTHER" id="PTHR48104">
    <property type="entry name" value="METACASPASE-4"/>
    <property type="match status" value="1"/>
</dbReference>
<keyword evidence="3" id="KW-0378">Hydrolase</keyword>
<keyword evidence="3" id="KW-0645">Protease</keyword>